<evidence type="ECO:0000313" key="2">
    <source>
        <dbReference type="Proteomes" id="UP001054857"/>
    </source>
</evidence>
<keyword evidence="2" id="KW-1185">Reference proteome</keyword>
<dbReference type="SUPFAM" id="SSF103491">
    <property type="entry name" value="Preprotein translocase SecY subunit"/>
    <property type="match status" value="1"/>
</dbReference>
<feature type="non-terminal residue" evidence="1">
    <location>
        <position position="230"/>
    </location>
</feature>
<feature type="non-terminal residue" evidence="1">
    <location>
        <position position="1"/>
    </location>
</feature>
<sequence>VHLSFSCKLVTARKLDLGRLCCSLRQVRAYVMSALCYYPEHASLTSKPANCLKVNAQFLGRNRSWSCARTLCSSSTRRLRKASCDILCQFHSRQHLLSQRSPCARRRGAAAGGGWQQSGMDPQELQGASCPASLGSSLPSSLPLPRWLLRLLSALSSHRELLSRAALTLGLLAVIRAGHFIPLPGVDLGAAGAGAAAASSAGERLIKVLYGQTYDIPASLYDLGISPFVN</sequence>
<dbReference type="Gene3D" id="1.10.3370.10">
    <property type="entry name" value="SecY subunit domain"/>
    <property type="match status" value="1"/>
</dbReference>
<dbReference type="PRINTS" id="PR00303">
    <property type="entry name" value="SECYTRNLCASE"/>
</dbReference>
<dbReference type="AlphaFoldDB" id="A0AAD3DTF3"/>
<evidence type="ECO:0000313" key="1">
    <source>
        <dbReference type="EMBL" id="GFR45541.1"/>
    </source>
</evidence>
<protein>
    <submittedName>
        <fullName evidence="1">Uncharacterized protein</fullName>
    </submittedName>
</protein>
<proteinExistence type="predicted"/>
<organism evidence="1 2">
    <name type="scientific">Astrephomene gubernaculifera</name>
    <dbReference type="NCBI Taxonomy" id="47775"/>
    <lineage>
        <taxon>Eukaryota</taxon>
        <taxon>Viridiplantae</taxon>
        <taxon>Chlorophyta</taxon>
        <taxon>core chlorophytes</taxon>
        <taxon>Chlorophyceae</taxon>
        <taxon>CS clade</taxon>
        <taxon>Chlamydomonadales</taxon>
        <taxon>Astrephomenaceae</taxon>
        <taxon>Astrephomene</taxon>
    </lineage>
</organism>
<dbReference type="Proteomes" id="UP001054857">
    <property type="component" value="Unassembled WGS sequence"/>
</dbReference>
<name>A0AAD3DTF3_9CHLO</name>
<dbReference type="InterPro" id="IPR023201">
    <property type="entry name" value="SecY_dom_sf"/>
</dbReference>
<gene>
    <name evidence="1" type="ORF">Agub_g6934</name>
</gene>
<comment type="caution">
    <text evidence="1">The sequence shown here is derived from an EMBL/GenBank/DDBJ whole genome shotgun (WGS) entry which is preliminary data.</text>
</comment>
<accession>A0AAD3DTF3</accession>
<reference evidence="1 2" key="1">
    <citation type="journal article" date="2021" name="Sci. Rep.">
        <title>Genome sequencing of the multicellular alga Astrephomene provides insights into convergent evolution of germ-soma differentiation.</title>
        <authorList>
            <person name="Yamashita S."/>
            <person name="Yamamoto K."/>
            <person name="Matsuzaki R."/>
            <person name="Suzuki S."/>
            <person name="Yamaguchi H."/>
            <person name="Hirooka S."/>
            <person name="Minakuchi Y."/>
            <person name="Miyagishima S."/>
            <person name="Kawachi M."/>
            <person name="Toyoda A."/>
            <person name="Nozaki H."/>
        </authorList>
    </citation>
    <scope>NUCLEOTIDE SEQUENCE [LARGE SCALE GENOMIC DNA]</scope>
    <source>
        <strain evidence="1 2">NIES-4017</strain>
    </source>
</reference>
<dbReference type="EMBL" id="BMAR01000010">
    <property type="protein sequence ID" value="GFR45541.1"/>
    <property type="molecule type" value="Genomic_DNA"/>
</dbReference>